<dbReference type="InterPro" id="IPR017871">
    <property type="entry name" value="ABC_transporter-like_CS"/>
</dbReference>
<dbReference type="GO" id="GO:0005524">
    <property type="term" value="F:ATP binding"/>
    <property type="evidence" value="ECO:0007669"/>
    <property type="project" value="UniProtKB-KW"/>
</dbReference>
<dbReference type="InterPro" id="IPR013611">
    <property type="entry name" value="Transp-assoc_OB_typ2"/>
</dbReference>
<keyword evidence="8" id="KW-1185">Reference proteome</keyword>
<evidence type="ECO:0000256" key="1">
    <source>
        <dbReference type="ARBA" id="ARBA00005417"/>
    </source>
</evidence>
<evidence type="ECO:0000256" key="2">
    <source>
        <dbReference type="ARBA" id="ARBA00022448"/>
    </source>
</evidence>
<organism evidence="7 8">
    <name type="scientific">Bradyrhizobium canariense</name>
    <dbReference type="NCBI Taxonomy" id="255045"/>
    <lineage>
        <taxon>Bacteria</taxon>
        <taxon>Pseudomonadati</taxon>
        <taxon>Pseudomonadota</taxon>
        <taxon>Alphaproteobacteria</taxon>
        <taxon>Hyphomicrobiales</taxon>
        <taxon>Nitrobacteraceae</taxon>
        <taxon>Bradyrhizobium</taxon>
    </lineage>
</organism>
<reference evidence="7 8" key="1">
    <citation type="submission" date="2017-03" db="EMBL/GenBank/DDBJ databases">
        <title>Whole genome sequences of fourteen strains of Bradyrhizobium canariense and one strain of Bradyrhizobium japonicum isolated from Lupinus (Papilionoideae: Genisteae) species in Algeria.</title>
        <authorList>
            <person name="Crovadore J."/>
            <person name="Chekireb D."/>
            <person name="Brachmann A."/>
            <person name="Chablais R."/>
            <person name="Cochard B."/>
            <person name="Lefort F."/>
        </authorList>
    </citation>
    <scope>NUCLEOTIDE SEQUENCE [LARGE SCALE GENOMIC DNA]</scope>
    <source>
        <strain evidence="7 8">UBMAN05</strain>
    </source>
</reference>
<dbReference type="InterPro" id="IPR008995">
    <property type="entry name" value="Mo/tungstate-bd_C_term_dom"/>
</dbReference>
<keyword evidence="4 7" id="KW-0067">ATP-binding</keyword>
<feature type="domain" description="ABC transporter" evidence="6">
    <location>
        <begin position="24"/>
        <end position="254"/>
    </location>
</feature>
<dbReference type="Gene3D" id="2.40.50.100">
    <property type="match status" value="1"/>
</dbReference>
<dbReference type="PROSITE" id="PS00211">
    <property type="entry name" value="ABC_TRANSPORTER_1"/>
    <property type="match status" value="1"/>
</dbReference>
<comment type="similarity">
    <text evidence="1">Belongs to the ABC transporter superfamily.</text>
</comment>
<dbReference type="RefSeq" id="WP_085384495.1">
    <property type="nucleotide sequence ID" value="NZ_NAFJ01000149.1"/>
</dbReference>
<dbReference type="Pfam" id="PF08402">
    <property type="entry name" value="TOBE_2"/>
    <property type="match status" value="1"/>
</dbReference>
<evidence type="ECO:0000313" key="7">
    <source>
        <dbReference type="EMBL" id="OSJ28711.1"/>
    </source>
</evidence>
<evidence type="ECO:0000256" key="5">
    <source>
        <dbReference type="ARBA" id="ARBA00024722"/>
    </source>
</evidence>
<accession>A0ABX3X4C2</accession>
<dbReference type="Proteomes" id="UP000193884">
    <property type="component" value="Unassembled WGS sequence"/>
</dbReference>
<dbReference type="InterPro" id="IPR003439">
    <property type="entry name" value="ABC_transporter-like_ATP-bd"/>
</dbReference>
<dbReference type="InterPro" id="IPR003593">
    <property type="entry name" value="AAA+_ATPase"/>
</dbReference>
<evidence type="ECO:0000256" key="3">
    <source>
        <dbReference type="ARBA" id="ARBA00022741"/>
    </source>
</evidence>
<dbReference type="InterPro" id="IPR027417">
    <property type="entry name" value="P-loop_NTPase"/>
</dbReference>
<dbReference type="Gene3D" id="3.40.50.300">
    <property type="entry name" value="P-loop containing nucleotide triphosphate hydrolases"/>
    <property type="match status" value="1"/>
</dbReference>
<name>A0ABX3X4C2_9BRAD</name>
<sequence>MTDIVATARNAQETTLTQNKPSIVEIRNLRKEFGNAVAVEDLTLSVRKGEVLCLLGPSGCGKTTTLRMIAGFMEPEAGSILIDGREATGLPPYRRDTGMVFQGYALFPHMTVEQNVAFGLVNISVPRKERDARVTEMLELVELSHLAKRYPRQLSGGQQQRVALARALAIRPAVLLLDEPFSNLDTQLRVRLRDELKRLIVKIDVTTILVTHDQEEAIVFSDRIAVMNAGRLAQLGTPSEIYETPASAFVANFVGECTLVEGQIENDIFTSKRGLTLPLAGKSGGATLMIRPEHVSIGDGPGSIRARVASAVFTGGVTRLVLSMFGEELLMQSFFRHSKVPVQGDEVNVWIDTSCLHRLD</sequence>
<dbReference type="Pfam" id="PF00005">
    <property type="entry name" value="ABC_tran"/>
    <property type="match status" value="1"/>
</dbReference>
<comment type="function">
    <text evidence="5">Involved in beta-(1--&gt;2)glucan export. Transmembrane domains (TMD) form a pore in the inner membrane and the ATP-binding domain (NBD) is responsible for energy generation.</text>
</comment>
<keyword evidence="2" id="KW-0813">Transport</keyword>
<dbReference type="SUPFAM" id="SSF50331">
    <property type="entry name" value="MOP-like"/>
    <property type="match status" value="1"/>
</dbReference>
<dbReference type="EMBL" id="NAFK01000160">
    <property type="protein sequence ID" value="OSJ28711.1"/>
    <property type="molecule type" value="Genomic_DNA"/>
</dbReference>
<evidence type="ECO:0000313" key="8">
    <source>
        <dbReference type="Proteomes" id="UP000193884"/>
    </source>
</evidence>
<dbReference type="PANTHER" id="PTHR42781:SF4">
    <property type="entry name" value="SPERMIDINE_PUTRESCINE IMPORT ATP-BINDING PROTEIN POTA"/>
    <property type="match status" value="1"/>
</dbReference>
<keyword evidence="3" id="KW-0547">Nucleotide-binding</keyword>
<gene>
    <name evidence="7" type="ORF">BST63_16200</name>
</gene>
<dbReference type="InterPro" id="IPR050093">
    <property type="entry name" value="ABC_SmlMolc_Importer"/>
</dbReference>
<protein>
    <submittedName>
        <fullName evidence="7">Fe3+/spermidine/putrescine ABC transporter ATP-binding protein</fullName>
    </submittedName>
</protein>
<evidence type="ECO:0000256" key="4">
    <source>
        <dbReference type="ARBA" id="ARBA00022840"/>
    </source>
</evidence>
<dbReference type="SMART" id="SM00382">
    <property type="entry name" value="AAA"/>
    <property type="match status" value="1"/>
</dbReference>
<dbReference type="PANTHER" id="PTHR42781">
    <property type="entry name" value="SPERMIDINE/PUTRESCINE IMPORT ATP-BINDING PROTEIN POTA"/>
    <property type="match status" value="1"/>
</dbReference>
<dbReference type="PROSITE" id="PS50893">
    <property type="entry name" value="ABC_TRANSPORTER_2"/>
    <property type="match status" value="1"/>
</dbReference>
<comment type="caution">
    <text evidence="7">The sequence shown here is derived from an EMBL/GenBank/DDBJ whole genome shotgun (WGS) entry which is preliminary data.</text>
</comment>
<proteinExistence type="inferred from homology"/>
<dbReference type="SUPFAM" id="SSF52540">
    <property type="entry name" value="P-loop containing nucleoside triphosphate hydrolases"/>
    <property type="match status" value="1"/>
</dbReference>
<evidence type="ECO:0000259" key="6">
    <source>
        <dbReference type="PROSITE" id="PS50893"/>
    </source>
</evidence>